<dbReference type="eggNOG" id="COG0737">
    <property type="taxonomic scope" value="Bacteria"/>
</dbReference>
<dbReference type="EMBL" id="BATM01000024">
    <property type="protein sequence ID" value="GAD80113.1"/>
    <property type="molecule type" value="Genomic_DNA"/>
</dbReference>
<gene>
    <name evidence="1" type="ORF">VEZ01S_24_00180</name>
</gene>
<dbReference type="AlphaFoldDB" id="U3CPP3"/>
<dbReference type="SUPFAM" id="SSF55816">
    <property type="entry name" value="5'-nucleotidase (syn. UDP-sugar hydrolase), C-terminal domain"/>
    <property type="match status" value="1"/>
</dbReference>
<keyword evidence="2" id="KW-1185">Reference proteome</keyword>
<dbReference type="RefSeq" id="WP_021713821.1">
    <property type="nucleotide sequence ID" value="NZ_BATM01000024.1"/>
</dbReference>
<dbReference type="STRING" id="1219080.VEZ01S_24_00180"/>
<evidence type="ECO:0000313" key="2">
    <source>
        <dbReference type="Proteomes" id="UP000016562"/>
    </source>
</evidence>
<dbReference type="Gene3D" id="3.90.780.10">
    <property type="entry name" value="5'-Nucleotidase, C-terminal domain"/>
    <property type="match status" value="1"/>
</dbReference>
<name>U3CPP3_9VIBR</name>
<protein>
    <submittedName>
        <fullName evidence="1">Uncharacterized protein</fullName>
    </submittedName>
</protein>
<organism evidence="1 2">
    <name type="scientific">Vibrio ezurae NBRC 102218</name>
    <dbReference type="NCBI Taxonomy" id="1219080"/>
    <lineage>
        <taxon>Bacteria</taxon>
        <taxon>Pseudomonadati</taxon>
        <taxon>Pseudomonadota</taxon>
        <taxon>Gammaproteobacteria</taxon>
        <taxon>Vibrionales</taxon>
        <taxon>Vibrionaceae</taxon>
        <taxon>Vibrio</taxon>
    </lineage>
</organism>
<dbReference type="Proteomes" id="UP000016562">
    <property type="component" value="Unassembled WGS sequence"/>
</dbReference>
<proteinExistence type="predicted"/>
<evidence type="ECO:0000313" key="1">
    <source>
        <dbReference type="EMBL" id="GAD80113.1"/>
    </source>
</evidence>
<accession>U3CPP3</accession>
<comment type="caution">
    <text evidence="1">The sequence shown here is derived from an EMBL/GenBank/DDBJ whole genome shotgun (WGS) entry which is preliminary data.</text>
</comment>
<dbReference type="GO" id="GO:0009166">
    <property type="term" value="P:nucleotide catabolic process"/>
    <property type="evidence" value="ECO:0007669"/>
    <property type="project" value="InterPro"/>
</dbReference>
<sequence length="117" mass="13082">MSPTQEFIVATSSYRANAGKFAGTGMGHVILEQPFEVRNILADYLETSSKKGLIRTAADHNWSIAPINSKHDLDILFQTSNTKDAMSFIQKYQTHKVTPTNKDNEYGLGIYKIDLSK</sequence>
<dbReference type="InterPro" id="IPR036907">
    <property type="entry name" value="5'-Nucleotdase_C_sf"/>
</dbReference>
<reference evidence="1 2" key="1">
    <citation type="submission" date="2013-09" db="EMBL/GenBank/DDBJ databases">
        <title>Whole genome shotgun sequence of Vibrio ezurae NBRC 102218.</title>
        <authorList>
            <person name="Yoshida I."/>
            <person name="Hosoyama A."/>
            <person name="Numata M."/>
            <person name="Hashimoto M."/>
            <person name="Hosoyama Y."/>
            <person name="Tsuchikane K."/>
            <person name="Noguchi M."/>
            <person name="Hirakata S."/>
            <person name="Ichikawa N."/>
            <person name="Ohji S."/>
            <person name="Yamazoe A."/>
            <person name="Fujita N."/>
        </authorList>
    </citation>
    <scope>NUCLEOTIDE SEQUENCE [LARGE SCALE GENOMIC DNA]</scope>
    <source>
        <strain evidence="1 2">NBRC 102218</strain>
    </source>
</reference>
<dbReference type="GO" id="GO:0016787">
    <property type="term" value="F:hydrolase activity"/>
    <property type="evidence" value="ECO:0007669"/>
    <property type="project" value="InterPro"/>
</dbReference>